<keyword evidence="2 3" id="KW-0690">Ribosome biogenesis</keyword>
<dbReference type="GO" id="GO:0005829">
    <property type="term" value="C:cytosol"/>
    <property type="evidence" value="ECO:0007669"/>
    <property type="project" value="TreeGrafter"/>
</dbReference>
<evidence type="ECO:0000313" key="7">
    <source>
        <dbReference type="Proteomes" id="UP000215896"/>
    </source>
</evidence>
<dbReference type="InterPro" id="IPR028998">
    <property type="entry name" value="RimP_C"/>
</dbReference>
<dbReference type="InterPro" id="IPR003728">
    <property type="entry name" value="Ribosome_maturation_RimP"/>
</dbReference>
<evidence type="ECO:0000313" key="6">
    <source>
        <dbReference type="EMBL" id="OYO14829.1"/>
    </source>
</evidence>
<dbReference type="NCBIfam" id="NF000930">
    <property type="entry name" value="PRK00092.2-2"/>
    <property type="match status" value="1"/>
</dbReference>
<evidence type="ECO:0000256" key="1">
    <source>
        <dbReference type="ARBA" id="ARBA00022490"/>
    </source>
</evidence>
<dbReference type="GO" id="GO:0006412">
    <property type="term" value="P:translation"/>
    <property type="evidence" value="ECO:0007669"/>
    <property type="project" value="TreeGrafter"/>
</dbReference>
<keyword evidence="7" id="KW-1185">Reference proteome</keyword>
<evidence type="ECO:0000259" key="4">
    <source>
        <dbReference type="Pfam" id="PF02576"/>
    </source>
</evidence>
<accession>A0A255GG59</accession>
<dbReference type="Pfam" id="PF17384">
    <property type="entry name" value="DUF150_C"/>
    <property type="match status" value="1"/>
</dbReference>
<evidence type="ECO:0000259" key="5">
    <source>
        <dbReference type="Pfam" id="PF17384"/>
    </source>
</evidence>
<organism evidence="6 7">
    <name type="scientific">Enemella evansiae</name>
    <dbReference type="NCBI Taxonomy" id="2016499"/>
    <lineage>
        <taxon>Bacteria</taxon>
        <taxon>Bacillati</taxon>
        <taxon>Actinomycetota</taxon>
        <taxon>Actinomycetes</taxon>
        <taxon>Propionibacteriales</taxon>
        <taxon>Propionibacteriaceae</taxon>
        <taxon>Enemella</taxon>
    </lineage>
</organism>
<gene>
    <name evidence="3" type="primary">rimP</name>
    <name evidence="6" type="ORF">CGZ94_08030</name>
</gene>
<dbReference type="GO" id="GO:0000028">
    <property type="term" value="P:ribosomal small subunit assembly"/>
    <property type="evidence" value="ECO:0007669"/>
    <property type="project" value="TreeGrafter"/>
</dbReference>
<proteinExistence type="inferred from homology"/>
<dbReference type="Gene3D" id="3.30.300.70">
    <property type="entry name" value="RimP-like superfamily, N-terminal"/>
    <property type="match status" value="1"/>
</dbReference>
<comment type="similarity">
    <text evidence="3">Belongs to the RimP family.</text>
</comment>
<dbReference type="HAMAP" id="MF_01077">
    <property type="entry name" value="RimP"/>
    <property type="match status" value="1"/>
</dbReference>
<dbReference type="CDD" id="cd01734">
    <property type="entry name" value="YlxS_C"/>
    <property type="match status" value="1"/>
</dbReference>
<comment type="subcellular location">
    <subcellularLocation>
        <location evidence="3">Cytoplasm</location>
    </subcellularLocation>
</comment>
<dbReference type="SUPFAM" id="SSF75420">
    <property type="entry name" value="YhbC-like, N-terminal domain"/>
    <property type="match status" value="1"/>
</dbReference>
<dbReference type="AlphaFoldDB" id="A0A255GG59"/>
<dbReference type="PANTHER" id="PTHR33867">
    <property type="entry name" value="RIBOSOME MATURATION FACTOR RIMP"/>
    <property type="match status" value="1"/>
</dbReference>
<dbReference type="EMBL" id="NMVO01000012">
    <property type="protein sequence ID" value="OYO14829.1"/>
    <property type="molecule type" value="Genomic_DNA"/>
</dbReference>
<dbReference type="PANTHER" id="PTHR33867:SF1">
    <property type="entry name" value="RIBOSOME MATURATION FACTOR RIMP"/>
    <property type="match status" value="1"/>
</dbReference>
<evidence type="ECO:0000256" key="2">
    <source>
        <dbReference type="ARBA" id="ARBA00022517"/>
    </source>
</evidence>
<evidence type="ECO:0000256" key="3">
    <source>
        <dbReference type="HAMAP-Rule" id="MF_01077"/>
    </source>
</evidence>
<dbReference type="Proteomes" id="UP000215896">
    <property type="component" value="Unassembled WGS sequence"/>
</dbReference>
<protein>
    <recommendedName>
        <fullName evidence="3">Ribosome maturation factor RimP</fullName>
    </recommendedName>
</protein>
<dbReference type="OrthoDB" id="9805006at2"/>
<reference evidence="6 7" key="1">
    <citation type="submission" date="2017-07" db="EMBL/GenBank/DDBJ databases">
        <title>Draft whole genome sequences of clinical Proprionibacteriaceae strains.</title>
        <authorList>
            <person name="Bernier A.-M."/>
            <person name="Bernard K."/>
            <person name="Domingo M.-C."/>
        </authorList>
    </citation>
    <scope>NUCLEOTIDE SEQUENCE [LARGE SCALE GENOMIC DNA]</scope>
    <source>
        <strain evidence="6 7">NML 030167</strain>
    </source>
</reference>
<dbReference type="Pfam" id="PF02576">
    <property type="entry name" value="RimP_N"/>
    <property type="match status" value="1"/>
</dbReference>
<dbReference type="InterPro" id="IPR028989">
    <property type="entry name" value="RimP_N"/>
</dbReference>
<comment type="caution">
    <text evidence="6">The sequence shown here is derived from an EMBL/GenBank/DDBJ whole genome shotgun (WGS) entry which is preliminary data.</text>
</comment>
<comment type="function">
    <text evidence="3">Required for maturation of 30S ribosomal subunits.</text>
</comment>
<dbReference type="InterPro" id="IPR035956">
    <property type="entry name" value="RimP_N_sf"/>
</dbReference>
<feature type="domain" description="Ribosome maturation factor RimP N-terminal" evidence="4">
    <location>
        <begin position="37"/>
        <end position="111"/>
    </location>
</feature>
<feature type="domain" description="Ribosome maturation factor RimP C-terminal" evidence="5">
    <location>
        <begin position="116"/>
        <end position="183"/>
    </location>
</feature>
<keyword evidence="1 3" id="KW-0963">Cytoplasm</keyword>
<name>A0A255GG59_9ACTN</name>
<sequence length="193" mass="20727">MLHRTTETDNRIAGPVDIGSAQGEVSGVKESQLAALLTPILTQHGLELDALESVPAGKRRLLRVTVDGDGPDGHGPSLDDISEATRAISTALDDTDAVGDAAYTLEVSSRGTGRPLTEPKHWRRNQDRLVKITPNVGEPVTGRITASDDDGATLSVLVDPKKQTTEDQRWAYADIAKAMVQVELNRKNEEGNL</sequence>